<feature type="compositionally biased region" description="Acidic residues" evidence="2">
    <location>
        <begin position="14"/>
        <end position="24"/>
    </location>
</feature>
<feature type="compositionally biased region" description="Acidic residues" evidence="2">
    <location>
        <begin position="589"/>
        <end position="599"/>
    </location>
</feature>
<keyword evidence="1" id="KW-0175">Coiled coil</keyword>
<name>A0A0M0J850_9EUKA</name>
<evidence type="ECO:0000313" key="4">
    <source>
        <dbReference type="Proteomes" id="UP000037460"/>
    </source>
</evidence>
<dbReference type="EMBL" id="JWZX01003251">
    <property type="protein sequence ID" value="KOO22776.1"/>
    <property type="molecule type" value="Genomic_DNA"/>
</dbReference>
<feature type="region of interest" description="Disordered" evidence="2">
    <location>
        <begin position="986"/>
        <end position="1011"/>
    </location>
</feature>
<dbReference type="Proteomes" id="UP000037460">
    <property type="component" value="Unassembled WGS sequence"/>
</dbReference>
<feature type="compositionally biased region" description="Basic and acidic residues" evidence="2">
    <location>
        <begin position="600"/>
        <end position="628"/>
    </location>
</feature>
<dbReference type="PANTHER" id="PTHR45725">
    <property type="entry name" value="FORMIN HOMOLOGY 2 FAMILY MEMBER"/>
    <property type="match status" value="1"/>
</dbReference>
<feature type="compositionally biased region" description="Basic and acidic residues" evidence="2">
    <location>
        <begin position="110"/>
        <end position="136"/>
    </location>
</feature>
<comment type="caution">
    <text evidence="3">The sequence shown here is derived from an EMBL/GenBank/DDBJ whole genome shotgun (WGS) entry which is preliminary data.</text>
</comment>
<feature type="region of interest" description="Disordered" evidence="2">
    <location>
        <begin position="93"/>
        <end position="161"/>
    </location>
</feature>
<sequence length="1526" mass="163386">MFAIWKEKKPTEAPSEEQPEEMEEDPAKAARAQELKEKMDALKEAKVAGDITIVEYAQAISKLRHEHQAAEQAAAAARKREVLQEYETMIGGTFTSPSLQAPAAATEKPTPAEKPTEAPTEEKQLQETPEEKKRTEAPAAMADELATEEAPAMAPAEEAEELATEEAPAMAPAAAVKPPLLVATDHPQVLVLVSDHASGTTEFGRALQTHPCVFDLEEPFSFSSMVWSTTKVHGCNASSFADAIFDADTGTIMKKANPVLSAQILGLSDTKKPGFQPVGLTGDDPSLYEGLSYDFAEYVVRIRDLVCKGVPANVCPPSDCTITLKFFPQFVNANTAGQLVKERPPTKCVKDRNDKTMVAWVHALKTMAENKKVAMMAIMRNESDRQFSTFHQFAPAGTQFDCSLRREPTTFSVMSRKYTDGLINIEDCWTGPGGAGKCLRDALELVGLSADPMGDIGTRVMAGSSLDWAAHGNAAAPATAPVLAPVPAASIAGPAQLEFNAMAPALAGAAVAAPLPAFMASSEGFKGFRKGYHFGLGAEGLGYYINSAPAPAAATEKPTPAEKPTEVPAEEKVQEKPEGSEELAKESAAEEELAAAEEEPAAKEEEPAAKEEPAKAARAKESKEKMDAEMAALKAAKDAEIRIAAEKAEAEKAAAEKAAVSSEEPVKEPAEPKAEEPAAKEDEPAAKEEKPAAKEEPAKAAQAKESKEKMDAEMAALKAAKDAGDITVVEYAEAIAKLRQEQQAGFGFSPKPQYSTGDTPLWENPIFADVVLGRSLDDGKRGLPPPPKLTVGSLVESINLVMFQTRFLFEDPQTAGALKQTLGRIYSALERAAGMTKTFSAISDMSGFFELLTTFVAQVKTLTPGASIIVPGGFQEGSLKRGTHSLMMYVLHCDSFEEFTLAICSTGDGLEYHPARIDPATGATQYNSPLLLRKIPAHKIRDGSVWFVLLRAALFPDAKYTSALLYQTVYPFLNNRPILANLSSVEATGGAQPSPPPSLQQAGRPPVPPIPARWLTPPATGDPYGHELVMLAATVALQLAASGQFGAMPQYGGGFGAPFGAPPAGGAPPLVPSYSSDGVELLLKQQLLNLGAMDLRMALEKHGSVPVSAIELLSRAARRLSASSPRLASGAATLAPSDLHALQGAVERLDAQLNAAKAAANQRMPLPPPASPELKGSALFPLLDDVAASPNVENLAGDAYEPPIVMPVELTAIPETVANFAEVSNALQRASEVCTILANQRELVADSYALRASLLGHLFLRVLPLPLPIGRADRKMRCFWAKSGLKITHDTQAEILRWLFVLARHYSAASLSIPLAPQADATRMLVFAAIVAIADAVLRLRACDVPSHLSLHYAGENEGPSKPFALEMRHLEIETERAQFPYPHLAASRTILLDYFRSCSVAASPDRHIFRFERTMGLGEGERQLLTQLCAQLAFLRTDKHLSAYLSNEDPSLAELYPELLAFRDIVYLCKLMTAPSADNLPELRAWTPADARLSWRFKEGTPPEEPKKGGSKKAASTPPSPVSSS</sequence>
<reference evidence="4" key="1">
    <citation type="journal article" date="2015" name="PLoS Genet.">
        <title>Genome Sequence and Transcriptome Analyses of Chrysochromulina tobin: Metabolic Tools for Enhanced Algal Fitness in the Prominent Order Prymnesiales (Haptophyceae).</title>
        <authorList>
            <person name="Hovde B.T."/>
            <person name="Deodato C.R."/>
            <person name="Hunsperger H.M."/>
            <person name="Ryken S.A."/>
            <person name="Yost W."/>
            <person name="Jha R.K."/>
            <person name="Patterson J."/>
            <person name="Monnat R.J. Jr."/>
            <person name="Barlow S.B."/>
            <person name="Starkenburg S.R."/>
            <person name="Cattolico R.A."/>
        </authorList>
    </citation>
    <scope>NUCLEOTIDE SEQUENCE</scope>
    <source>
        <strain evidence="4">CCMP291</strain>
    </source>
</reference>
<accession>A0A0M0J850</accession>
<evidence type="ECO:0000256" key="2">
    <source>
        <dbReference type="SAM" id="MobiDB-lite"/>
    </source>
</evidence>
<feature type="region of interest" description="Disordered" evidence="2">
    <location>
        <begin position="551"/>
        <end position="631"/>
    </location>
</feature>
<feature type="coiled-coil region" evidence="1">
    <location>
        <begin position="53"/>
        <end position="80"/>
    </location>
</feature>
<feature type="compositionally biased region" description="Basic and acidic residues" evidence="2">
    <location>
        <begin position="1497"/>
        <end position="1509"/>
    </location>
</feature>
<feature type="region of interest" description="Disordered" evidence="2">
    <location>
        <begin position="1"/>
        <end position="31"/>
    </location>
</feature>
<dbReference type="InterPro" id="IPR051425">
    <property type="entry name" value="Formin_Homology"/>
</dbReference>
<feature type="region of interest" description="Disordered" evidence="2">
    <location>
        <begin position="1497"/>
        <end position="1526"/>
    </location>
</feature>
<feature type="compositionally biased region" description="Basic and acidic residues" evidence="2">
    <location>
        <begin position="1"/>
        <end position="11"/>
    </location>
</feature>
<evidence type="ECO:0000313" key="3">
    <source>
        <dbReference type="EMBL" id="KOO22776.1"/>
    </source>
</evidence>
<feature type="compositionally biased region" description="Basic and acidic residues" evidence="2">
    <location>
        <begin position="664"/>
        <end position="707"/>
    </location>
</feature>
<organism evidence="3 4">
    <name type="scientific">Chrysochromulina tobinii</name>
    <dbReference type="NCBI Taxonomy" id="1460289"/>
    <lineage>
        <taxon>Eukaryota</taxon>
        <taxon>Haptista</taxon>
        <taxon>Haptophyta</taxon>
        <taxon>Prymnesiophyceae</taxon>
        <taxon>Prymnesiales</taxon>
        <taxon>Chrysochromulinaceae</taxon>
        <taxon>Chrysochromulina</taxon>
    </lineage>
</organism>
<evidence type="ECO:0000256" key="1">
    <source>
        <dbReference type="SAM" id="Coils"/>
    </source>
</evidence>
<dbReference type="PANTHER" id="PTHR45725:SF18">
    <property type="entry name" value="ORC1-LIKE AAA ATPASE DOMAIN-CONTAINING PROTEIN"/>
    <property type="match status" value="1"/>
</dbReference>
<keyword evidence="4" id="KW-1185">Reference proteome</keyword>
<proteinExistence type="predicted"/>
<feature type="compositionally biased region" description="Basic and acidic residues" evidence="2">
    <location>
        <begin position="559"/>
        <end position="588"/>
    </location>
</feature>
<gene>
    <name evidence="3" type="ORF">Ctob_001380</name>
</gene>
<protein>
    <submittedName>
        <fullName evidence="3">Uncharacterized protein</fullName>
    </submittedName>
</protein>
<feature type="region of interest" description="Disordered" evidence="2">
    <location>
        <begin position="648"/>
        <end position="707"/>
    </location>
</feature>